<feature type="transmembrane region" description="Helical" evidence="7">
    <location>
        <begin position="18"/>
        <end position="38"/>
    </location>
</feature>
<keyword evidence="6 7" id="KW-0472">Membrane</keyword>
<keyword evidence="5 7" id="KW-1133">Transmembrane helix</keyword>
<dbReference type="PANTHER" id="PTHR30353">
    <property type="entry name" value="INNER MEMBRANE PROTEIN DEDA-RELATED"/>
    <property type="match status" value="1"/>
</dbReference>
<dbReference type="InterPro" id="IPR032816">
    <property type="entry name" value="VTT_dom"/>
</dbReference>
<evidence type="ECO:0000256" key="2">
    <source>
        <dbReference type="ARBA" id="ARBA00010792"/>
    </source>
</evidence>
<comment type="subcellular location">
    <subcellularLocation>
        <location evidence="1 7">Cell membrane</location>
        <topology evidence="1 7">Multi-pass membrane protein</topology>
    </subcellularLocation>
</comment>
<dbReference type="EMBL" id="VISQ01000001">
    <property type="protein sequence ID" value="TVZ71699.1"/>
    <property type="molecule type" value="Genomic_DNA"/>
</dbReference>
<dbReference type="Pfam" id="PF09335">
    <property type="entry name" value="VTT_dom"/>
    <property type="match status" value="1"/>
</dbReference>
<dbReference type="InterPro" id="IPR032818">
    <property type="entry name" value="DedA-like"/>
</dbReference>
<organism evidence="9">
    <name type="scientific">Serratia fonticola</name>
    <dbReference type="NCBI Taxonomy" id="47917"/>
    <lineage>
        <taxon>Bacteria</taxon>
        <taxon>Pseudomonadati</taxon>
        <taxon>Pseudomonadota</taxon>
        <taxon>Gammaproteobacteria</taxon>
        <taxon>Enterobacterales</taxon>
        <taxon>Yersiniaceae</taxon>
        <taxon>Serratia</taxon>
    </lineage>
</organism>
<feature type="transmembrane region" description="Helical" evidence="7">
    <location>
        <begin position="112"/>
        <end position="136"/>
    </location>
</feature>
<evidence type="ECO:0000256" key="5">
    <source>
        <dbReference type="ARBA" id="ARBA00022989"/>
    </source>
</evidence>
<feature type="transmembrane region" description="Helical" evidence="7">
    <location>
        <begin position="142"/>
        <end position="164"/>
    </location>
</feature>
<evidence type="ECO:0000256" key="3">
    <source>
        <dbReference type="ARBA" id="ARBA00022475"/>
    </source>
</evidence>
<evidence type="ECO:0000256" key="4">
    <source>
        <dbReference type="ARBA" id="ARBA00022692"/>
    </source>
</evidence>
<comment type="similarity">
    <text evidence="2 7">Belongs to the DedA family.</text>
</comment>
<evidence type="ECO:0000256" key="1">
    <source>
        <dbReference type="ARBA" id="ARBA00004651"/>
    </source>
</evidence>
<dbReference type="AlphaFoldDB" id="A0A559TAV2"/>
<reference evidence="9" key="2">
    <citation type="submission" date="2019-08" db="EMBL/GenBank/DDBJ databases">
        <title>Investigation of anaerobic lignin degradation for improved lignocellulosic biofuels.</title>
        <authorList>
            <person name="Deangelis K.PhD."/>
        </authorList>
    </citation>
    <scope>NUCLEOTIDE SEQUENCE [LARGE SCALE GENOMIC DNA]</scope>
    <source>
        <strain evidence="9">128R</strain>
    </source>
</reference>
<comment type="caution">
    <text evidence="9">The sequence shown here is derived from an EMBL/GenBank/DDBJ whole genome shotgun (WGS) entry which is preliminary data.</text>
</comment>
<evidence type="ECO:0000313" key="9">
    <source>
        <dbReference type="EMBL" id="TVZ71699.1"/>
    </source>
</evidence>
<evidence type="ECO:0000256" key="7">
    <source>
        <dbReference type="RuleBase" id="RU367016"/>
    </source>
</evidence>
<feature type="transmembrane region" description="Helical" evidence="7">
    <location>
        <begin position="58"/>
        <end position="77"/>
    </location>
</feature>
<proteinExistence type="inferred from homology"/>
<accession>A0A559TAV2</accession>
<dbReference type="PANTHER" id="PTHR30353:SF15">
    <property type="entry name" value="INNER MEMBRANE PROTEIN YABI"/>
    <property type="match status" value="1"/>
</dbReference>
<dbReference type="GO" id="GO:0005886">
    <property type="term" value="C:plasma membrane"/>
    <property type="evidence" value="ECO:0007669"/>
    <property type="project" value="UniProtKB-SubCell"/>
</dbReference>
<keyword evidence="4 7" id="KW-0812">Transmembrane</keyword>
<evidence type="ECO:0000256" key="6">
    <source>
        <dbReference type="ARBA" id="ARBA00023136"/>
    </source>
</evidence>
<name>A0A559TAV2_SERFO</name>
<sequence>MADLANFFASHIPDYKNLLLIIFLFSLGKSMMFVSPFLPPASVTLLLGIVVGKSIMPMLPIWFTVMLGATLGSVLSFHCGSRFQNPSAVQRLPAKYHAPLAKAKSRLEKHGLLLLFSCRFIAVLRYIVPFVAGAIALPRKQVYLAALLSASIWSGVLLVVSHLFPPI</sequence>
<feature type="domain" description="VTT" evidence="8">
    <location>
        <begin position="41"/>
        <end position="161"/>
    </location>
</feature>
<keyword evidence="3 7" id="KW-1003">Cell membrane</keyword>
<gene>
    <name evidence="9" type="ORF">FHU10_4339</name>
</gene>
<reference evidence="9" key="1">
    <citation type="submission" date="2019-06" db="EMBL/GenBank/DDBJ databases">
        <authorList>
            <person name="Deangelis K."/>
            <person name="Huntemann M."/>
            <person name="Clum A."/>
            <person name="Pillay M."/>
            <person name="Palaniappan K."/>
            <person name="Varghese N."/>
            <person name="Mikhailova N."/>
            <person name="Stamatis D."/>
            <person name="Reddy T."/>
            <person name="Daum C."/>
            <person name="Shapiro N."/>
            <person name="Ivanova N."/>
            <person name="Kyrpides N."/>
            <person name="Woyke T."/>
        </authorList>
    </citation>
    <scope>NUCLEOTIDE SEQUENCE [LARGE SCALE GENOMIC DNA]</scope>
    <source>
        <strain evidence="9">128R</strain>
    </source>
</reference>
<dbReference type="OrthoDB" id="6592209at2"/>
<evidence type="ECO:0000259" key="8">
    <source>
        <dbReference type="Pfam" id="PF09335"/>
    </source>
</evidence>
<protein>
    <submittedName>
        <fullName evidence="9">Membrane protein DedA with SNARE-associated domain</fullName>
    </submittedName>
</protein>